<keyword evidence="2" id="KW-1185">Reference proteome</keyword>
<dbReference type="InterPro" id="IPR046341">
    <property type="entry name" value="SET_dom_sf"/>
</dbReference>
<dbReference type="PANTHER" id="PTHR33524:SF1">
    <property type="entry name" value="SET DOMAIN-CONTAINING PROTEIN"/>
    <property type="match status" value="1"/>
</dbReference>
<accession>A0AB34IN77</accession>
<evidence type="ECO:0000313" key="2">
    <source>
        <dbReference type="Proteomes" id="UP001515480"/>
    </source>
</evidence>
<dbReference type="PANTHER" id="PTHR33524">
    <property type="entry name" value="C5ORF35"/>
    <property type="match status" value="1"/>
</dbReference>
<dbReference type="Gene3D" id="2.170.270.10">
    <property type="entry name" value="SET domain"/>
    <property type="match status" value="1"/>
</dbReference>
<dbReference type="Proteomes" id="UP001515480">
    <property type="component" value="Unassembled WGS sequence"/>
</dbReference>
<dbReference type="InterPro" id="IPR040415">
    <property type="entry name" value="SETD9"/>
</dbReference>
<sequence length="359" mass="40599">MFGKLFNFVAPFFRAENYARGAKLQARADFFHLFLLSKANQTWPEVKVKTLEQIRELAPTFHAQQEAVKQHVRERTLTHLQRWREERPPPLDPVDPEKPLDEARRLQVEAEHAAQVYEAQKRAFGFALRVAPSEAGHASGRGVFVDGAMPPGTVIALYPGVWYETEHLLQLPRAEDYFKGNEYLIARYDKVVFDASPNALRVASPEALANPLTVAHLINHPPAGKKPNVMHAPLDIDTELPPELVSLLPNVSYQRAKSKLIASSVQSPQQRALLAGGLSQAEAPGVKRGTVMDIISANLVQSIQADDDVNTYHGLALLTNRPVKNEELFLNYRLNPRLPYPKWYTPVDVEEDTRRWERW</sequence>
<evidence type="ECO:0008006" key="3">
    <source>
        <dbReference type="Google" id="ProtNLM"/>
    </source>
</evidence>
<gene>
    <name evidence="1" type="ORF">AB1Y20_013053</name>
</gene>
<name>A0AB34IN77_PRYPA</name>
<dbReference type="AlphaFoldDB" id="A0AB34IN77"/>
<dbReference type="EMBL" id="JBGBPQ010000023">
    <property type="protein sequence ID" value="KAL1500396.1"/>
    <property type="molecule type" value="Genomic_DNA"/>
</dbReference>
<comment type="caution">
    <text evidence="1">The sequence shown here is derived from an EMBL/GenBank/DDBJ whole genome shotgun (WGS) entry which is preliminary data.</text>
</comment>
<reference evidence="1 2" key="1">
    <citation type="journal article" date="2024" name="Science">
        <title>Giant polyketide synthase enzymes in the biosynthesis of giant marine polyether toxins.</title>
        <authorList>
            <person name="Fallon T.R."/>
            <person name="Shende V.V."/>
            <person name="Wierzbicki I.H."/>
            <person name="Pendleton A.L."/>
            <person name="Watervoot N.F."/>
            <person name="Auber R.P."/>
            <person name="Gonzalez D.J."/>
            <person name="Wisecaver J.H."/>
            <person name="Moore B.S."/>
        </authorList>
    </citation>
    <scope>NUCLEOTIDE SEQUENCE [LARGE SCALE GENOMIC DNA]</scope>
    <source>
        <strain evidence="1 2">12B1</strain>
    </source>
</reference>
<evidence type="ECO:0000313" key="1">
    <source>
        <dbReference type="EMBL" id="KAL1500396.1"/>
    </source>
</evidence>
<organism evidence="1 2">
    <name type="scientific">Prymnesium parvum</name>
    <name type="common">Toxic golden alga</name>
    <dbReference type="NCBI Taxonomy" id="97485"/>
    <lineage>
        <taxon>Eukaryota</taxon>
        <taxon>Haptista</taxon>
        <taxon>Haptophyta</taxon>
        <taxon>Prymnesiophyceae</taxon>
        <taxon>Prymnesiales</taxon>
        <taxon>Prymnesiaceae</taxon>
        <taxon>Prymnesium</taxon>
    </lineage>
</organism>
<protein>
    <recommendedName>
        <fullName evidence="3">SET domain-containing protein</fullName>
    </recommendedName>
</protein>
<proteinExistence type="predicted"/>